<evidence type="ECO:0000256" key="6">
    <source>
        <dbReference type="ARBA" id="ARBA00023136"/>
    </source>
</evidence>
<keyword evidence="5 8" id="KW-0732">Signal</keyword>
<dbReference type="PANTHER" id="PTHR35093">
    <property type="entry name" value="OUTER MEMBRANE PROTEIN NMB0088-RELATED"/>
    <property type="match status" value="1"/>
</dbReference>
<keyword evidence="3" id="KW-1134">Transmembrane beta strand</keyword>
<comment type="similarity">
    <text evidence="2">Belongs to the OmpP1/FadL family.</text>
</comment>
<accession>A0A7D4NQD4</accession>
<sequence>MKKTKLALALTSAVFASSAMATNGTNMIGIGAQSMAMGGTGVAAYFGAENLLANPALIGKSQGTELIFGGTIFAPDVSSEHNLGEPASPGEPVGKDSSDANLFVVPSAAFNSRINENMVYGIGMFGTSGMGVDYQDNGQMFRAQSALQILRFAPALAFHNETAGIGFSPIIQYGALDIHYDGSETQYGTFGLEDAGHGMAQGLGFGYSIGGYYDAAPGLTLAASYTSGIEMEYKGQLSSASQPFAEFGMIPEAFDDKLEQPAEMKVGASFDMGSLTFTADARKIMWSEAKGYKDFGWQDQDVFSIGAKYSTKSYWLAAGYNTGDNPIKEQDGTTTEGATINFFNNTFFPATTESHITVGGGMAISKKATIEGAFVYAPEVKTRVGVSGIGDDYPIAGAASGDYSETKHSQTAATMMIRYNFD</sequence>
<evidence type="ECO:0000256" key="7">
    <source>
        <dbReference type="ARBA" id="ARBA00023237"/>
    </source>
</evidence>
<comment type="subcellular location">
    <subcellularLocation>
        <location evidence="1">Cell outer membrane</location>
        <topology evidence="1">Multi-pass membrane protein</topology>
    </subcellularLocation>
</comment>
<keyword evidence="4" id="KW-0812">Transmembrane</keyword>
<organism evidence="9 10">
    <name type="scientific">Thiomicrorhabdus xiamenensis</name>
    <dbReference type="NCBI Taxonomy" id="2739063"/>
    <lineage>
        <taxon>Bacteria</taxon>
        <taxon>Pseudomonadati</taxon>
        <taxon>Pseudomonadota</taxon>
        <taxon>Gammaproteobacteria</taxon>
        <taxon>Thiotrichales</taxon>
        <taxon>Piscirickettsiaceae</taxon>
        <taxon>Thiomicrorhabdus</taxon>
    </lineage>
</organism>
<evidence type="ECO:0000256" key="2">
    <source>
        <dbReference type="ARBA" id="ARBA00008163"/>
    </source>
</evidence>
<evidence type="ECO:0000313" key="9">
    <source>
        <dbReference type="EMBL" id="QKI88590.1"/>
    </source>
</evidence>
<evidence type="ECO:0000313" key="10">
    <source>
        <dbReference type="Proteomes" id="UP000504724"/>
    </source>
</evidence>
<dbReference type="KEGG" id="txa:HQN79_02875"/>
<evidence type="ECO:0000256" key="8">
    <source>
        <dbReference type="SAM" id="SignalP"/>
    </source>
</evidence>
<dbReference type="RefSeq" id="WP_173284188.1">
    <property type="nucleotide sequence ID" value="NZ_CP054020.1"/>
</dbReference>
<evidence type="ECO:0000256" key="1">
    <source>
        <dbReference type="ARBA" id="ARBA00004571"/>
    </source>
</evidence>
<evidence type="ECO:0000256" key="3">
    <source>
        <dbReference type="ARBA" id="ARBA00022452"/>
    </source>
</evidence>
<keyword evidence="7" id="KW-0998">Cell outer membrane</keyword>
<proteinExistence type="inferred from homology"/>
<reference evidence="9 10" key="1">
    <citation type="submission" date="2020-05" db="EMBL/GenBank/DDBJ databases">
        <title>Thiomicrorhabdus sediminis sp.nov. and Thiomicrorhabdus xiamenensis sp.nov., novel sulfur-oxidizing bacteria isolated from coastal sediment.</title>
        <authorList>
            <person name="Liu X."/>
        </authorList>
    </citation>
    <scope>NUCLEOTIDE SEQUENCE [LARGE SCALE GENOMIC DNA]</scope>
    <source>
        <strain evidence="9 10">G2</strain>
    </source>
</reference>
<dbReference type="InterPro" id="IPR005017">
    <property type="entry name" value="OMPP1/FadL/TodX"/>
</dbReference>
<feature type="signal peptide" evidence="8">
    <location>
        <begin position="1"/>
        <end position="21"/>
    </location>
</feature>
<gene>
    <name evidence="9" type="ORF">HQN79_02875</name>
</gene>
<dbReference type="PANTHER" id="PTHR35093:SF8">
    <property type="entry name" value="OUTER MEMBRANE PROTEIN NMB0088-RELATED"/>
    <property type="match status" value="1"/>
</dbReference>
<dbReference type="Proteomes" id="UP000504724">
    <property type="component" value="Chromosome"/>
</dbReference>
<dbReference type="GO" id="GO:0009279">
    <property type="term" value="C:cell outer membrane"/>
    <property type="evidence" value="ECO:0007669"/>
    <property type="project" value="UniProtKB-SubCell"/>
</dbReference>
<dbReference type="AlphaFoldDB" id="A0A7D4NQD4"/>
<dbReference type="Pfam" id="PF03349">
    <property type="entry name" value="Toluene_X"/>
    <property type="match status" value="1"/>
</dbReference>
<dbReference type="GO" id="GO:0015483">
    <property type="term" value="F:long-chain fatty acid transporting porin activity"/>
    <property type="evidence" value="ECO:0007669"/>
    <property type="project" value="TreeGrafter"/>
</dbReference>
<keyword evidence="6" id="KW-0472">Membrane</keyword>
<dbReference type="SUPFAM" id="SSF56935">
    <property type="entry name" value="Porins"/>
    <property type="match status" value="1"/>
</dbReference>
<evidence type="ECO:0000256" key="5">
    <source>
        <dbReference type="ARBA" id="ARBA00022729"/>
    </source>
</evidence>
<feature type="chain" id="PRO_5028954520" evidence="8">
    <location>
        <begin position="22"/>
        <end position="422"/>
    </location>
</feature>
<dbReference type="EMBL" id="CP054020">
    <property type="protein sequence ID" value="QKI88590.1"/>
    <property type="molecule type" value="Genomic_DNA"/>
</dbReference>
<keyword evidence="10" id="KW-1185">Reference proteome</keyword>
<name>A0A7D4NQD4_9GAMM</name>
<dbReference type="Gene3D" id="2.40.160.60">
    <property type="entry name" value="Outer membrane protein transport protein (OMPP1/FadL/TodX)"/>
    <property type="match status" value="1"/>
</dbReference>
<evidence type="ECO:0000256" key="4">
    <source>
        <dbReference type="ARBA" id="ARBA00022692"/>
    </source>
</evidence>
<protein>
    <submittedName>
        <fullName evidence="9">Outer membrane protein transport protein</fullName>
    </submittedName>
</protein>